<organism evidence="3 4">
    <name type="scientific">Dyadobacter psychrotolerans</name>
    <dbReference type="NCBI Taxonomy" id="2541721"/>
    <lineage>
        <taxon>Bacteria</taxon>
        <taxon>Pseudomonadati</taxon>
        <taxon>Bacteroidota</taxon>
        <taxon>Cytophagia</taxon>
        <taxon>Cytophagales</taxon>
        <taxon>Spirosomataceae</taxon>
        <taxon>Dyadobacter</taxon>
    </lineage>
</organism>
<evidence type="ECO:0000313" key="3">
    <source>
        <dbReference type="EMBL" id="TDE14515.1"/>
    </source>
</evidence>
<evidence type="ECO:0000259" key="2">
    <source>
        <dbReference type="Pfam" id="PF05448"/>
    </source>
</evidence>
<sequence>MKKLVILLLLISLKSFSQNTGDLMIDQKPIKTDSLLWDLQTLSKAPEVQWIDKTSKVYSLIYNSVDFEGKPTQVFAYYSNPDILAGKPVGSNKFPGVVLIHGGGGQAFKAWVEKWASEGYAAIAMDLSGNGADGKKVAQPGPEQSHENKFDKIEKGNLKNVWTYHAVASSILAHSLLLSFSEIDKSKTCLTGISWGGYLTCIVGSLDNRFKAAVPVYGCGYYDESDVFKEPLNQLTANGKRRWMYYFDPSVYMPFAKTKFCFLNGNKDKFYNVVPYSKTYHLVKEKRRKVVVLPDMRHDHVSGWEPKEIRYFFESVINKTAPIAKVGKPKSNKSRMVVSYKSEVPLVMSEFYFSNDTVSSNEKRVWIKQEATIETGKRVITTSIPKDNFKYGFFYLKDRNGISASSEFIIH</sequence>
<evidence type="ECO:0000256" key="1">
    <source>
        <dbReference type="SAM" id="SignalP"/>
    </source>
</evidence>
<dbReference type="PANTHER" id="PTHR22946">
    <property type="entry name" value="DIENELACTONE HYDROLASE DOMAIN-CONTAINING PROTEIN-RELATED"/>
    <property type="match status" value="1"/>
</dbReference>
<dbReference type="SUPFAM" id="SSF53474">
    <property type="entry name" value="alpha/beta-Hydrolases"/>
    <property type="match status" value="1"/>
</dbReference>
<dbReference type="InterPro" id="IPR029058">
    <property type="entry name" value="AB_hydrolase_fold"/>
</dbReference>
<dbReference type="EMBL" id="SMFL01000005">
    <property type="protein sequence ID" value="TDE14515.1"/>
    <property type="molecule type" value="Genomic_DNA"/>
</dbReference>
<accession>A0A4R5DTP4</accession>
<keyword evidence="1" id="KW-0732">Signal</keyword>
<reference evidence="3 4" key="1">
    <citation type="submission" date="2019-03" db="EMBL/GenBank/DDBJ databases">
        <title>Dyadobacter AR-3-6 sp. nov., isolated from arctic soil.</title>
        <authorList>
            <person name="Chaudhary D.K."/>
        </authorList>
    </citation>
    <scope>NUCLEOTIDE SEQUENCE [LARGE SCALE GENOMIC DNA]</scope>
    <source>
        <strain evidence="3 4">AR-3-6</strain>
    </source>
</reference>
<dbReference type="OrthoDB" id="742808at2"/>
<feature type="chain" id="PRO_5020624482" evidence="1">
    <location>
        <begin position="18"/>
        <end position="411"/>
    </location>
</feature>
<dbReference type="InterPro" id="IPR050261">
    <property type="entry name" value="FrsA_esterase"/>
</dbReference>
<dbReference type="Proteomes" id="UP000294850">
    <property type="component" value="Unassembled WGS sequence"/>
</dbReference>
<proteinExistence type="predicted"/>
<keyword evidence="4" id="KW-1185">Reference proteome</keyword>
<dbReference type="RefSeq" id="WP_131959099.1">
    <property type="nucleotide sequence ID" value="NZ_SMFL01000005.1"/>
</dbReference>
<feature type="domain" description="Acetyl xylan esterase" evidence="2">
    <location>
        <begin position="52"/>
        <end position="217"/>
    </location>
</feature>
<feature type="signal peptide" evidence="1">
    <location>
        <begin position="1"/>
        <end position="17"/>
    </location>
</feature>
<dbReference type="InterPro" id="IPR008391">
    <property type="entry name" value="AXE1_dom"/>
</dbReference>
<comment type="caution">
    <text evidence="3">The sequence shown here is derived from an EMBL/GenBank/DDBJ whole genome shotgun (WGS) entry which is preliminary data.</text>
</comment>
<gene>
    <name evidence="3" type="ORF">E0F88_15055</name>
</gene>
<name>A0A4R5DTP4_9BACT</name>
<dbReference type="Gene3D" id="3.40.50.1820">
    <property type="entry name" value="alpha/beta hydrolase"/>
    <property type="match status" value="1"/>
</dbReference>
<dbReference type="AlphaFoldDB" id="A0A4R5DTP4"/>
<dbReference type="Pfam" id="PF05448">
    <property type="entry name" value="AXE1"/>
    <property type="match status" value="1"/>
</dbReference>
<evidence type="ECO:0000313" key="4">
    <source>
        <dbReference type="Proteomes" id="UP000294850"/>
    </source>
</evidence>
<protein>
    <submittedName>
        <fullName evidence="3">Acylamino acid-releasing protein</fullName>
    </submittedName>
</protein>